<dbReference type="CDD" id="cd02440">
    <property type="entry name" value="AdoMet_MTases"/>
    <property type="match status" value="1"/>
</dbReference>
<dbReference type="InterPro" id="IPR036291">
    <property type="entry name" value="NAD(P)-bd_dom_sf"/>
</dbReference>
<dbReference type="CDD" id="cd00833">
    <property type="entry name" value="PKS"/>
    <property type="match status" value="1"/>
</dbReference>
<feature type="domain" description="Carrier" evidence="11">
    <location>
        <begin position="2464"/>
        <end position="2540"/>
    </location>
</feature>
<comment type="caution">
    <text evidence="14">The sequence shown here is derived from an EMBL/GenBank/DDBJ whole genome shotgun (WGS) entry which is preliminary data.</text>
</comment>
<dbReference type="InterPro" id="IPR009081">
    <property type="entry name" value="PP-bd_ACP"/>
</dbReference>
<keyword evidence="1" id="KW-0596">Phosphopantetheine</keyword>
<feature type="compositionally biased region" description="Acidic residues" evidence="10">
    <location>
        <begin position="2583"/>
        <end position="2601"/>
    </location>
</feature>
<dbReference type="InterPro" id="IPR013120">
    <property type="entry name" value="FAR_NAD-bd"/>
</dbReference>
<dbReference type="Gene3D" id="3.30.300.30">
    <property type="match status" value="1"/>
</dbReference>
<dbReference type="PANTHER" id="PTHR43775:SF20">
    <property type="entry name" value="HYBRID PKS-NRPS SYNTHETASE APDA"/>
    <property type="match status" value="1"/>
</dbReference>
<dbReference type="InterPro" id="IPR013968">
    <property type="entry name" value="PKS_KR"/>
</dbReference>
<evidence type="ECO:0000259" key="13">
    <source>
        <dbReference type="PROSITE" id="PS52019"/>
    </source>
</evidence>
<dbReference type="SUPFAM" id="SSF52151">
    <property type="entry name" value="FabD/lysophospholipase-like"/>
    <property type="match status" value="1"/>
</dbReference>
<keyword evidence="15" id="KW-1185">Reference proteome</keyword>
<evidence type="ECO:0000259" key="11">
    <source>
        <dbReference type="PROSITE" id="PS50075"/>
    </source>
</evidence>
<dbReference type="CDD" id="cd05930">
    <property type="entry name" value="A_NRPS"/>
    <property type="match status" value="1"/>
</dbReference>
<dbReference type="SUPFAM" id="SSF52777">
    <property type="entry name" value="CoA-dependent acyltransferases"/>
    <property type="match status" value="2"/>
</dbReference>
<dbReference type="InterPro" id="IPR000873">
    <property type="entry name" value="AMP-dep_synth/lig_dom"/>
</dbReference>
<dbReference type="Pfam" id="PF16197">
    <property type="entry name" value="KAsynt_C_assoc"/>
    <property type="match status" value="1"/>
</dbReference>
<dbReference type="InterPro" id="IPR023213">
    <property type="entry name" value="CAT-like_dom_sf"/>
</dbReference>
<dbReference type="SMART" id="SM00827">
    <property type="entry name" value="PKS_AT"/>
    <property type="match status" value="1"/>
</dbReference>
<keyword evidence="2" id="KW-0597">Phosphoprotein</keyword>
<dbReference type="Pfam" id="PF14765">
    <property type="entry name" value="PS-DH"/>
    <property type="match status" value="1"/>
</dbReference>
<dbReference type="Pfam" id="PF00698">
    <property type="entry name" value="Acyl_transf_1"/>
    <property type="match status" value="1"/>
</dbReference>
<dbReference type="PROSITE" id="PS00012">
    <property type="entry name" value="PHOSPHOPANTETHEINE"/>
    <property type="match status" value="1"/>
</dbReference>
<dbReference type="Gene3D" id="3.40.366.10">
    <property type="entry name" value="Malonyl-Coenzyme A Acyl Carrier Protein, domain 2"/>
    <property type="match status" value="1"/>
</dbReference>
<dbReference type="Pfam" id="PF02801">
    <property type="entry name" value="Ketoacyl-synt_C"/>
    <property type="match status" value="1"/>
</dbReference>
<dbReference type="SMART" id="SM00826">
    <property type="entry name" value="PKS_DH"/>
    <property type="match status" value="1"/>
</dbReference>
<dbReference type="InterPro" id="IPR014031">
    <property type="entry name" value="Ketoacyl_synth_C"/>
</dbReference>
<feature type="domain" description="Ketosynthase family 3 (KS3)" evidence="12">
    <location>
        <begin position="5"/>
        <end position="458"/>
    </location>
</feature>
<dbReference type="Gene3D" id="3.10.129.110">
    <property type="entry name" value="Polyketide synthase dehydratase"/>
    <property type="match status" value="1"/>
</dbReference>
<dbReference type="SMART" id="SM00825">
    <property type="entry name" value="PKS_KS"/>
    <property type="match status" value="1"/>
</dbReference>
<dbReference type="OrthoDB" id="329835at2759"/>
<dbReference type="GO" id="GO:0016874">
    <property type="term" value="F:ligase activity"/>
    <property type="evidence" value="ECO:0007669"/>
    <property type="project" value="UniProtKB-KW"/>
</dbReference>
<dbReference type="InterPro" id="IPR032821">
    <property type="entry name" value="PKS_assoc"/>
</dbReference>
<evidence type="ECO:0000256" key="8">
    <source>
        <dbReference type="ARBA" id="ARBA00023268"/>
    </source>
</evidence>
<dbReference type="InterPro" id="IPR020806">
    <property type="entry name" value="PKS_PP-bd"/>
</dbReference>
<dbReference type="GO" id="GO:0006633">
    <property type="term" value="P:fatty acid biosynthetic process"/>
    <property type="evidence" value="ECO:0007669"/>
    <property type="project" value="InterPro"/>
</dbReference>
<dbReference type="InterPro" id="IPR020841">
    <property type="entry name" value="PKS_Beta-ketoAc_synthase_dom"/>
</dbReference>
<dbReference type="Gene3D" id="3.40.47.10">
    <property type="match status" value="1"/>
</dbReference>
<keyword evidence="5" id="KW-0808">Transferase</keyword>
<dbReference type="SUPFAM" id="SSF53901">
    <property type="entry name" value="Thiolase-like"/>
    <property type="match status" value="1"/>
</dbReference>
<protein>
    <recommendedName>
        <fullName evidence="16">Carrier domain-containing protein</fullName>
    </recommendedName>
</protein>
<evidence type="ECO:0000256" key="2">
    <source>
        <dbReference type="ARBA" id="ARBA00022553"/>
    </source>
</evidence>
<feature type="active site" description="Proton acceptor; for dehydratase activity" evidence="9">
    <location>
        <position position="1005"/>
    </location>
</feature>
<dbReference type="InterPro" id="IPR045851">
    <property type="entry name" value="AMP-bd_C_sf"/>
</dbReference>
<dbReference type="InterPro" id="IPR057326">
    <property type="entry name" value="KR_dom"/>
</dbReference>
<evidence type="ECO:0000256" key="6">
    <source>
        <dbReference type="ARBA" id="ARBA00022737"/>
    </source>
</evidence>
<dbReference type="Pfam" id="PF00501">
    <property type="entry name" value="AMP-binding"/>
    <property type="match status" value="1"/>
</dbReference>
<dbReference type="Pfam" id="PF00109">
    <property type="entry name" value="ketoacyl-synt"/>
    <property type="match status" value="1"/>
</dbReference>
<dbReference type="Pfam" id="PF21089">
    <property type="entry name" value="PKS_DH_N"/>
    <property type="match status" value="1"/>
</dbReference>
<dbReference type="Gene3D" id="3.40.50.12780">
    <property type="entry name" value="N-terminal domain of ligase-like"/>
    <property type="match status" value="1"/>
</dbReference>
<dbReference type="InterPro" id="IPR042104">
    <property type="entry name" value="PKS_dehydratase_sf"/>
</dbReference>
<evidence type="ECO:0000256" key="5">
    <source>
        <dbReference type="ARBA" id="ARBA00022679"/>
    </source>
</evidence>
<evidence type="ECO:0000256" key="7">
    <source>
        <dbReference type="ARBA" id="ARBA00023002"/>
    </source>
</evidence>
<dbReference type="STRING" id="155417.A0A4Q4SYP7"/>
<dbReference type="InterPro" id="IPR050091">
    <property type="entry name" value="PKS_NRPS_Biosynth_Enz"/>
</dbReference>
<dbReference type="GO" id="GO:0016491">
    <property type="term" value="F:oxidoreductase activity"/>
    <property type="evidence" value="ECO:0007669"/>
    <property type="project" value="UniProtKB-KW"/>
</dbReference>
<dbReference type="InterPro" id="IPR020807">
    <property type="entry name" value="PKS_DH"/>
</dbReference>
<dbReference type="Proteomes" id="UP000293360">
    <property type="component" value="Unassembled WGS sequence"/>
</dbReference>
<dbReference type="GO" id="GO:0044550">
    <property type="term" value="P:secondary metabolite biosynthetic process"/>
    <property type="evidence" value="ECO:0007669"/>
    <property type="project" value="UniProtKB-ARBA"/>
</dbReference>
<dbReference type="InterPro" id="IPR016036">
    <property type="entry name" value="Malonyl_transacylase_ACP-bd"/>
</dbReference>
<dbReference type="InterPro" id="IPR001227">
    <property type="entry name" value="Ac_transferase_dom_sf"/>
</dbReference>
<dbReference type="GO" id="GO:0004312">
    <property type="term" value="F:fatty acid synthase activity"/>
    <property type="evidence" value="ECO:0007669"/>
    <property type="project" value="TreeGrafter"/>
</dbReference>
<keyword evidence="6" id="KW-0677">Repeat</keyword>
<evidence type="ECO:0000256" key="9">
    <source>
        <dbReference type="PROSITE-ProRule" id="PRU01363"/>
    </source>
</evidence>
<dbReference type="InterPro" id="IPR049551">
    <property type="entry name" value="PKS_DH_C"/>
</dbReference>
<dbReference type="SUPFAM" id="SSF53335">
    <property type="entry name" value="S-adenosyl-L-methionine-dependent methyltransferases"/>
    <property type="match status" value="1"/>
</dbReference>
<evidence type="ECO:0000313" key="15">
    <source>
        <dbReference type="Proteomes" id="UP000293360"/>
    </source>
</evidence>
<dbReference type="InterPro" id="IPR036736">
    <property type="entry name" value="ACP-like_sf"/>
</dbReference>
<dbReference type="InterPro" id="IPR049900">
    <property type="entry name" value="PKS_mFAS_DH"/>
</dbReference>
<dbReference type="SMART" id="SM00823">
    <property type="entry name" value="PKS_PP"/>
    <property type="match status" value="2"/>
</dbReference>
<dbReference type="InterPro" id="IPR014030">
    <property type="entry name" value="Ketoacyl_synth_N"/>
</dbReference>
<feature type="domain" description="PKS/mFAS DH" evidence="13">
    <location>
        <begin position="973"/>
        <end position="1288"/>
    </location>
</feature>
<evidence type="ECO:0000256" key="1">
    <source>
        <dbReference type="ARBA" id="ARBA00022450"/>
    </source>
</evidence>
<dbReference type="InterPro" id="IPR018201">
    <property type="entry name" value="Ketoacyl_synth_AS"/>
</dbReference>
<dbReference type="Gene3D" id="3.30.559.30">
    <property type="entry name" value="Nonribosomal peptide synthetase, condensation domain"/>
    <property type="match status" value="1"/>
</dbReference>
<feature type="region of interest" description="N-terminal hotdog fold" evidence="9">
    <location>
        <begin position="973"/>
        <end position="1112"/>
    </location>
</feature>
<dbReference type="SMART" id="SM00822">
    <property type="entry name" value="PKS_KR"/>
    <property type="match status" value="1"/>
</dbReference>
<evidence type="ECO:0000313" key="14">
    <source>
        <dbReference type="EMBL" id="RYO86086.1"/>
    </source>
</evidence>
<keyword evidence="8" id="KW-0511">Multifunctional enzyme</keyword>
<gene>
    <name evidence="14" type="ORF">DL764_009059</name>
</gene>
<dbReference type="PANTHER" id="PTHR43775">
    <property type="entry name" value="FATTY ACID SYNTHASE"/>
    <property type="match status" value="1"/>
</dbReference>
<keyword evidence="4" id="KW-0489">Methyltransferase</keyword>
<evidence type="ECO:0000256" key="3">
    <source>
        <dbReference type="ARBA" id="ARBA00022598"/>
    </source>
</evidence>
<evidence type="ECO:0008006" key="16">
    <source>
        <dbReference type="Google" id="ProtNLM"/>
    </source>
</evidence>
<organism evidence="14 15">
    <name type="scientific">Monosporascus ibericus</name>
    <dbReference type="NCBI Taxonomy" id="155417"/>
    <lineage>
        <taxon>Eukaryota</taxon>
        <taxon>Fungi</taxon>
        <taxon>Dikarya</taxon>
        <taxon>Ascomycota</taxon>
        <taxon>Pezizomycotina</taxon>
        <taxon>Sordariomycetes</taxon>
        <taxon>Xylariomycetidae</taxon>
        <taxon>Xylariales</taxon>
        <taxon>Xylariales incertae sedis</taxon>
        <taxon>Monosporascus</taxon>
    </lineage>
</organism>
<dbReference type="Gene3D" id="1.10.1200.10">
    <property type="entry name" value="ACP-like"/>
    <property type="match status" value="2"/>
</dbReference>
<dbReference type="SUPFAM" id="SSF56801">
    <property type="entry name" value="Acetyl-CoA synthetase-like"/>
    <property type="match status" value="1"/>
</dbReference>
<dbReference type="GO" id="GO:0004315">
    <property type="term" value="F:3-oxoacyl-[acyl-carrier-protein] synthase activity"/>
    <property type="evidence" value="ECO:0007669"/>
    <property type="project" value="InterPro"/>
</dbReference>
<dbReference type="PROSITE" id="PS52004">
    <property type="entry name" value="KS3_2"/>
    <property type="match status" value="1"/>
</dbReference>
<dbReference type="Pfam" id="PF00668">
    <property type="entry name" value="Condensation"/>
    <property type="match status" value="1"/>
</dbReference>
<evidence type="ECO:0000259" key="12">
    <source>
        <dbReference type="PROSITE" id="PS52004"/>
    </source>
</evidence>
<sequence length="4147" mass="453934">MPYIKEPIAVVGSGCRFPGGASSPSKLWDLLRDPKDVQRQIDRFRADNFYDQDGHYHGASNVLAAYLLAEDTKKFDAQFFNIPLSEAEAIDPQQRLLLETVYESLEAAGLSMESLSGSNTAAYVGVMCDDFSQIEMLTQDEVYGDSEDIPTYAATGSARSILSNRISYFFNWHGPSMTIDTACSSSLIAVHQAVQVLRSGESPVAIAAGTNLIFGPTMFVAESNLNMLSPTGRSRMWDAGADGYARGEGVASIVMKTLSAALRDGDHIEYIIRETGINQDGKTPGITMPSSDLQASLIRDTYARAGLDPSKRNERCQYFEAHGTGTPAGDPQEARAIYKAFFSHQQQSGAQKTDSANDESDGEQNILLVGSIKTIIGHTEGTAGIAGLMKAGLAIQNRAIPPNMHFTRLNPDLKPYYNNLKVPIHLRDWPETAEGVPRRASVNSFGFGGANAHAIIESYEPELQHPAHSIPSRVNGLEAITSVLKSQVSSPHVFVFSAASSKALTAQLKSYHSFLEENPDFDMDVLFWSLFRRTAHNFRVSFPSKSIRSLSAQIAEALEQAEVKKTPLGDRVRPRAPRQILGVFTGQGAQWATMGRELILSSHFAKSIIEDLERSLAELPRGDVPDWSLMAELIASKEHSRISDSVISQPLCTAVQIMVVELLRQAGISFNAVVGHSSGEIACAYVSGFLSASDAIRVAYYRGKYTPAAKARAGAMIAVGTSMQDAIDMCSLPKLRSRAQLAASNSSASVTISGDADAIKLVEVVAKDESKFARTLKVDTAYHSFHMAVCSDPYLAALQRCGIQVTEPSEDACAWYTSVIATNERVTMNMSSALMGQYWCDNMLEPVLFSQALKAAVSAQGPPGVVLEVGPHPALKGPASLTIEEAVGAVPYFGTLSRGHDDALALVSTLGSIWSVLGASAIPKMRNFQVTFSEHANFFVSKQLPSYDWDHDRVIWNETRVSKAHRLRSSAKHKLLGVREVDEGESERRWRNYLSPKEMPWLRGHQIQGQMVFPAAGFAVMALEAARTLVTSKTVRLMKLQKFSIHKALSFIDENAKVETLFCLSGIQESIPDEEGQSWLSAGFACYACQNKDIGSFVSMASGEVKLSIGSLSEQDGMPERPSRVNNFVDTDVAYFYECLAELGYGYQGMFQGVTDLRRTNGESKGTITIPQDDGEDESILQNWVIHPATLDVAFQAVFAAVGAPGDGRLWALHVPTMIDSITVNPGAYEMSLSGGVATPLPFDAFVVDSDQQDGIAGDVDLYDEDGRRVIVQIQGLHVTPLAKASAADDRDTFASITWSLEQPDLISNWSALPRHENDQQVARFSERLSLCILRDLCDVAAEVDVERDGTSHQRAIVDWAQYVLRATRSREHPTCLNEWLADSWDVLEVHAQRLAKSNAQIQRCLAARGYLTSLLRNQLSPEEEVDVSRLSDDFYGTIPGYREYLDRLAGLTNQLAFKHRNMRVLEIGAGEGYCTKAILDVLGQNFTSYTCTDVDTAHFDSLKSQIPAAQAERIEFKALDLEQSPAEQGFTAGHYDLVVASNSLHTTADLEETLRQIRTLVRPGGYLALLEPTSNSSLAVALGGCASPAWFSGIEENRRYSPFVTQEEWDDVLRTAGFSGLDTATPEEPDFATPYSVMCSMAVDKQMDILRDPLSHASQIVSDVSLLIIGGRTVHTRNLVRDLKRTLAPLFREVRQAEGITDVDDETLAIKPVTICLAELDELLFKPFTEDKFNAIVKICDSLQTMLWITIGSRGENPYMNMMVAVGRCLVGEMPNLRLQFLNFDGSDRPTANIVAHHLLRLHHSSNLTGEPRKPHEPLYLIERELTVQNGTLLLPRYLPVAPINARLNSDKRVITHEVDQSQTAVAVDATTSHYRLRDAPPSIHTPDDVRISVSKSLFHAIRIASDGTVGCLHLILGSTGDGSKKIITLSEANQSIVWVPRSRLVELEPLDLPDHREEDVLNSTAAELLAMSILAGAWGAVLVHEPSPVLARSLVSLSRPHAINLVMTSTSSDAAIGGVKRIHPACPDRDLVRIVPKETSVFIDLSEAHANASTPNDAIGSRLENLVPRGCKVKRTSHLCSVTAFGFATNHDDRDAASALKSAVQHALKSNQLDSIKLSQHQRSPIVPASAVSSLAQLRSVPYLQAIDWRVDATLPVTIRPVDESIRFRNDRTYFLVGLAGELGLQLTKWMVKHGAKYLALASRNPQLNPDWLELVQSEGAVVKSYAMDVTSRSSVRTAHKRICAEMPPVAGVMNGAMILIDGLFANKTHAEFEKTLRPKVEGTVFLDEIFSSKDLDFFIAFSSLACVSGNMGQTAYAAANAFMCSLVAGRRMRGLAGSAINMPGIVGLGYLNRDTRKLDRLKNLGYVNISEWDFYQFLSEAIAAGRPDSGMNPEITAGLKKLQIEGDLDDLPLWSKTPRFHWLRIPASSTVFGTADGDSKNAGSSVRSRLAEVTGEDELRTLLLDGLLATLYARLNMNPDEQGITPGTAIVELGVDSLLAVDMRSWFTKELGLDMPVLKILGGATVHDLIDDAIKRLAPELVPKLAGSAAVADSAVDTDVQQQKPGDVEVVPFDGNADLGVDDTDGDVPPEEEEEAVEPEAITMAPIDLPPYDDEDSASETNGPPAGVESRKYHSTDVEDLEETDRQSDTTQPTSQSDSASSDYIKVELEPKFVDAQGGSRASDEDQQPTAKLFSQFHDDANQKMDFVKKVSMSYGTARFWFLMQYLRDPTTFNLLCHVKFTGYIRFDDADRCIEALGNRHEVFRTCFYADPGRFDEPTMGVMEKSHLRLERRFAKSEGDVDAEGAELLNYDFKIEQGETIRVKMISLPDSTHHLLFGFHHIVLDGFSFSLLLAELNPLYDGQTLEPIKTTFSDFAVRQRQQVMDGSMDGDFQYWKDVYSAKLPSGEVKPDFPEPLPLFNLAQAPRRSMDVYESHESSLVLDARTSRQIKAQCRRHKITPFHFFLGVLRTFLGRHLGVDDLVIGVADANRVDASLDSTAGFMLNLLPLRFRNAVEGSKQELRFKDVAQTARDTVYGALAHSRLPFDALLERLDIPRSATHSPLFQVWMDYRPIKPGNRPTLFGSEANGTQTVGRNGYDLTLDITELDDSEPRISFRTQKYLYSAESTQKLFESYMRLVRAFAAKFDAPVESVPLWNPNDIEVAKTLGRGPEQQSEWPETVSHRIAKIASQNPSGVAVKDDNGSFLLYEQLQRRTQRISNALVSAGVREGSRVAVFQEPTADWVCSLLAIWHAGATYIPLDIRSSESLSRLAIIARAAKLSAILCHDQTEAKVPELQSSASVINVSLLSEDDNSGLTETKARSTTAAAVLFTSGSTGVPKGVVLPHRAFRNTIEGLTRQYSIGAEKVLQQSAFSFDFSLDQILCGLANGGTVYVVSKENRGDPSAIAKIVETEGITYTRATPSEYTSWLAYGGDSLRRADGWKFAWAGGEVLPRSVVQSLGRLALPALKLYNSYGPAETITCTKTEIPFERDDFTDGDDDDGDDHEGQEVIPVGFPLPNYSVFIVDHNLELVPQGAAGEIVISGPSVGTGYLNDEKLSESKFIGNAYATSDKAGGSSRIVYCTGDLGRLRGDGSLLFLGRMAGATMVKLRGMRIDLQEIENSILTAAEGALQKAVVSLRGDHLLVAHVQFSGDDEQYADSAVQKAFLRQLRFILPLPLYMVPAIFVPLLEMPTNAHGKTDRRAIAELALPQAANNSGRSSEDLSETERKLLQIWKEVVRAEAGGEDVTSAIQVTDQTSFFELGGNSLLLVKLQMLIGMRFNAKLSLLDLFGAASLGAMATKIEAAPAADLIDWEQETHLQRADFEDSFQANAIPTAASRDQCRPLSVMVTGATGFLGRKLVDALTASDRIGEIHSVAARSATNSKSRKLKTYTGDLASPRLGLSKADFAALSATVDVIVHAGVARSLVDSYQLLRGANFESTKALVRLAARRRIPIHFISSGSVSTLEEKGATPPTSGSNGYAASKWASERYLGHAAAMLGLPVTLHRIAQPLQHEIEDEDFEDASREVVEHVRALSAQMGIAPAAADVSLLGPNVAIDLIRVDDLAEKLTDQLIGEILSQKEENGRGQVRRIRHPTEARVSLSDIVLADTGLPTLPAMQWIARARREGFAWQIASMDRFPLGLE</sequence>
<dbReference type="InterPro" id="IPR014043">
    <property type="entry name" value="Acyl_transferase_dom"/>
</dbReference>
<dbReference type="InterPro" id="IPR006162">
    <property type="entry name" value="Ppantetheine_attach_site"/>
</dbReference>
<keyword evidence="3" id="KW-0436">Ligase</keyword>
<feature type="domain" description="Carrier" evidence="11">
    <location>
        <begin position="3723"/>
        <end position="3808"/>
    </location>
</feature>
<dbReference type="Pfam" id="PF00550">
    <property type="entry name" value="PP-binding"/>
    <property type="match status" value="2"/>
</dbReference>
<evidence type="ECO:0000256" key="10">
    <source>
        <dbReference type="SAM" id="MobiDB-lite"/>
    </source>
</evidence>
<dbReference type="Gene3D" id="3.40.50.150">
    <property type="entry name" value="Vaccinia Virus protein VP39"/>
    <property type="match status" value="1"/>
</dbReference>
<dbReference type="SUPFAM" id="SSF51735">
    <property type="entry name" value="NAD(P)-binding Rossmann-fold domains"/>
    <property type="match status" value="2"/>
</dbReference>
<dbReference type="GO" id="GO:0031177">
    <property type="term" value="F:phosphopantetheine binding"/>
    <property type="evidence" value="ECO:0007669"/>
    <property type="project" value="InterPro"/>
</dbReference>
<feature type="region of interest" description="C-terminal hotdog fold" evidence="9">
    <location>
        <begin position="1128"/>
        <end position="1288"/>
    </location>
</feature>
<dbReference type="Gene3D" id="3.30.559.10">
    <property type="entry name" value="Chloramphenicol acetyltransferase-like domain"/>
    <property type="match status" value="1"/>
</dbReference>
<dbReference type="InterPro" id="IPR049552">
    <property type="entry name" value="PKS_DH_N"/>
</dbReference>
<dbReference type="SUPFAM" id="SSF55048">
    <property type="entry name" value="Probable ACP-binding domain of malonyl-CoA ACP transacylase"/>
    <property type="match status" value="1"/>
</dbReference>
<dbReference type="EMBL" id="QJNU01000791">
    <property type="protein sequence ID" value="RYO86086.1"/>
    <property type="molecule type" value="Genomic_DNA"/>
</dbReference>
<feature type="region of interest" description="Disordered" evidence="10">
    <location>
        <begin position="2558"/>
        <end position="2667"/>
    </location>
</feature>
<dbReference type="InterPro" id="IPR029063">
    <property type="entry name" value="SAM-dependent_MTases_sf"/>
</dbReference>
<evidence type="ECO:0000256" key="4">
    <source>
        <dbReference type="ARBA" id="ARBA00022603"/>
    </source>
</evidence>
<dbReference type="InterPro" id="IPR016039">
    <property type="entry name" value="Thiolase-like"/>
</dbReference>
<feature type="active site" description="Proton donor; for dehydratase activity" evidence="9">
    <location>
        <position position="1192"/>
    </location>
</feature>
<dbReference type="PROSITE" id="PS50075">
    <property type="entry name" value="CARRIER"/>
    <property type="match status" value="2"/>
</dbReference>
<keyword evidence="7" id="KW-0560">Oxidoreductase</keyword>
<dbReference type="PROSITE" id="PS00455">
    <property type="entry name" value="AMP_BINDING"/>
    <property type="match status" value="1"/>
</dbReference>
<dbReference type="PROSITE" id="PS52019">
    <property type="entry name" value="PKS_MFAS_DH"/>
    <property type="match status" value="1"/>
</dbReference>
<dbReference type="Pfam" id="PF07993">
    <property type="entry name" value="NAD_binding_4"/>
    <property type="match status" value="1"/>
</dbReference>
<dbReference type="GO" id="GO:0032259">
    <property type="term" value="P:methylation"/>
    <property type="evidence" value="ECO:0007669"/>
    <property type="project" value="UniProtKB-KW"/>
</dbReference>
<dbReference type="GO" id="GO:0008168">
    <property type="term" value="F:methyltransferase activity"/>
    <property type="evidence" value="ECO:0007669"/>
    <property type="project" value="UniProtKB-KW"/>
</dbReference>
<dbReference type="InterPro" id="IPR042099">
    <property type="entry name" value="ANL_N_sf"/>
</dbReference>
<feature type="compositionally biased region" description="Low complexity" evidence="10">
    <location>
        <begin position="2652"/>
        <end position="2666"/>
    </location>
</feature>
<dbReference type="InterPro" id="IPR001242">
    <property type="entry name" value="Condensation_dom"/>
</dbReference>
<dbReference type="PROSITE" id="PS00606">
    <property type="entry name" value="KS3_1"/>
    <property type="match status" value="1"/>
</dbReference>
<dbReference type="InterPro" id="IPR016035">
    <property type="entry name" value="Acyl_Trfase/lysoPLipase"/>
</dbReference>
<name>A0A4Q4SYP7_9PEZI</name>
<dbReference type="SUPFAM" id="SSF47336">
    <property type="entry name" value="ACP-like"/>
    <property type="match status" value="2"/>
</dbReference>
<dbReference type="Gene3D" id="3.40.50.720">
    <property type="entry name" value="NAD(P)-binding Rossmann-like Domain"/>
    <property type="match status" value="2"/>
</dbReference>
<dbReference type="Pfam" id="PF13489">
    <property type="entry name" value="Methyltransf_23"/>
    <property type="match status" value="1"/>
</dbReference>
<dbReference type="InterPro" id="IPR020845">
    <property type="entry name" value="AMP-binding_CS"/>
</dbReference>
<dbReference type="CDD" id="cd19532">
    <property type="entry name" value="C_PKS-NRPS"/>
    <property type="match status" value="1"/>
</dbReference>
<proteinExistence type="predicted"/>
<reference evidence="14 15" key="1">
    <citation type="submission" date="2018-06" db="EMBL/GenBank/DDBJ databases">
        <title>Complete Genomes of Monosporascus.</title>
        <authorList>
            <person name="Robinson A.J."/>
            <person name="Natvig D.O."/>
        </authorList>
    </citation>
    <scope>NUCLEOTIDE SEQUENCE [LARGE SCALE GENOMIC DNA]</scope>
    <source>
        <strain evidence="14 15">CBS 110550</strain>
    </source>
</reference>
<dbReference type="Pfam" id="PF08659">
    <property type="entry name" value="KR"/>
    <property type="match status" value="1"/>
</dbReference>
<accession>A0A4Q4SYP7</accession>